<dbReference type="RefSeq" id="WP_156715557.1">
    <property type="nucleotide sequence ID" value="NZ_WPHG01000008.1"/>
</dbReference>
<organism evidence="2 3">
    <name type="scientific">Nitratireductor arenosus</name>
    <dbReference type="NCBI Taxonomy" id="2682096"/>
    <lineage>
        <taxon>Bacteria</taxon>
        <taxon>Pseudomonadati</taxon>
        <taxon>Pseudomonadota</taxon>
        <taxon>Alphaproteobacteria</taxon>
        <taxon>Hyphomicrobiales</taxon>
        <taxon>Phyllobacteriaceae</taxon>
        <taxon>Nitratireductor</taxon>
    </lineage>
</organism>
<evidence type="ECO:0000313" key="2">
    <source>
        <dbReference type="EMBL" id="MVA99892.1"/>
    </source>
</evidence>
<sequence length="98" mass="10037">MNGFFPHLRNAVLALAVAMTGPAHATLLAQAPSVPAYIHTIAADCNAIGRSVASSAGGQLRKAVAVDQGGRTVCIITYTVPSKDGKPPRRVQTTVNAG</sequence>
<comment type="caution">
    <text evidence="2">The sequence shown here is derived from an EMBL/GenBank/DDBJ whole genome shotgun (WGS) entry which is preliminary data.</text>
</comment>
<reference evidence="2 3" key="1">
    <citation type="submission" date="2019-12" db="EMBL/GenBank/DDBJ databases">
        <title>Nitratireductor arenosus sp. nov., Isolated from sea sand, Jeju island, South Korea.</title>
        <authorList>
            <person name="Kim W."/>
        </authorList>
    </citation>
    <scope>NUCLEOTIDE SEQUENCE [LARGE SCALE GENOMIC DNA]</scope>
    <source>
        <strain evidence="2 3">CAU 1489</strain>
    </source>
</reference>
<keyword evidence="3" id="KW-1185">Reference proteome</keyword>
<accession>A0A844QJW9</accession>
<feature type="signal peptide" evidence="1">
    <location>
        <begin position="1"/>
        <end position="25"/>
    </location>
</feature>
<dbReference type="EMBL" id="WPHG01000008">
    <property type="protein sequence ID" value="MVA99892.1"/>
    <property type="molecule type" value="Genomic_DNA"/>
</dbReference>
<keyword evidence="1" id="KW-0732">Signal</keyword>
<evidence type="ECO:0000256" key="1">
    <source>
        <dbReference type="SAM" id="SignalP"/>
    </source>
</evidence>
<dbReference type="Proteomes" id="UP000463224">
    <property type="component" value="Unassembled WGS sequence"/>
</dbReference>
<gene>
    <name evidence="2" type="ORF">GN330_21810</name>
</gene>
<evidence type="ECO:0000313" key="3">
    <source>
        <dbReference type="Proteomes" id="UP000463224"/>
    </source>
</evidence>
<dbReference type="AlphaFoldDB" id="A0A844QJW9"/>
<feature type="chain" id="PRO_5032654273" evidence="1">
    <location>
        <begin position="26"/>
        <end position="98"/>
    </location>
</feature>
<proteinExistence type="predicted"/>
<name>A0A844QJW9_9HYPH</name>
<protein>
    <submittedName>
        <fullName evidence="2">Uncharacterized protein</fullName>
    </submittedName>
</protein>